<dbReference type="AlphaFoldDB" id="A0A9N9LQA9"/>
<evidence type="ECO:0000313" key="2">
    <source>
        <dbReference type="EMBL" id="CAG8975636.1"/>
    </source>
</evidence>
<name>A0A9N9LQA9_9HELO</name>
<dbReference type="Proteomes" id="UP000701801">
    <property type="component" value="Unassembled WGS sequence"/>
</dbReference>
<protein>
    <submittedName>
        <fullName evidence="2">Uncharacterized protein</fullName>
    </submittedName>
</protein>
<proteinExistence type="predicted"/>
<feature type="compositionally biased region" description="Polar residues" evidence="1">
    <location>
        <begin position="125"/>
        <end position="135"/>
    </location>
</feature>
<keyword evidence="3" id="KW-1185">Reference proteome</keyword>
<sequence length="357" mass="42275">MCVTHIYTDRFPDGHTKYFRQTRNCQFGSPSRPCPTASTTEEATRNLNWGELTAEQILNTPQLQRPFTPPRSPVSSHHRHSSSESNGHRRRHSKHLSPLRPTRQHRKTERIVIVDSLLTPRTPPQHYNHTFTAPSSPIAPPFRSHERERGRPVIVDERPFRRNPSVGAVVGDRLTPRNSREYSRSRHVTWDSPSNSHTYFNSRLRREEEETKRLLEKREQDRQIQRDIEVKKLEKEKDLEDRRRRKEEFFRRQDEEIRSRPAVPLTAPMPPPLRRQQTQLSHRVPAVTVVEQDDALPLMMGGLAIREDRSSKRREQESEEAMKRRLRERQLLKRRASVGPGHRRHRVAYDDGLYRWE</sequence>
<accession>A0A9N9LQA9</accession>
<evidence type="ECO:0000313" key="3">
    <source>
        <dbReference type="Proteomes" id="UP000701801"/>
    </source>
</evidence>
<feature type="compositionally biased region" description="Basic residues" evidence="1">
    <location>
        <begin position="88"/>
        <end position="108"/>
    </location>
</feature>
<organism evidence="2 3">
    <name type="scientific">Hymenoscyphus albidus</name>
    <dbReference type="NCBI Taxonomy" id="595503"/>
    <lineage>
        <taxon>Eukaryota</taxon>
        <taxon>Fungi</taxon>
        <taxon>Dikarya</taxon>
        <taxon>Ascomycota</taxon>
        <taxon>Pezizomycotina</taxon>
        <taxon>Leotiomycetes</taxon>
        <taxon>Helotiales</taxon>
        <taxon>Helotiaceae</taxon>
        <taxon>Hymenoscyphus</taxon>
    </lineage>
</organism>
<gene>
    <name evidence="2" type="ORF">HYALB_00008395</name>
</gene>
<comment type="caution">
    <text evidence="2">The sequence shown here is derived from an EMBL/GenBank/DDBJ whole genome shotgun (WGS) entry which is preliminary data.</text>
</comment>
<dbReference type="EMBL" id="CAJVRM010000144">
    <property type="protein sequence ID" value="CAG8975636.1"/>
    <property type="molecule type" value="Genomic_DNA"/>
</dbReference>
<dbReference type="OrthoDB" id="3439480at2759"/>
<feature type="region of interest" description="Disordered" evidence="1">
    <location>
        <begin position="59"/>
        <end position="149"/>
    </location>
</feature>
<evidence type="ECO:0000256" key="1">
    <source>
        <dbReference type="SAM" id="MobiDB-lite"/>
    </source>
</evidence>
<reference evidence="2" key="1">
    <citation type="submission" date="2021-07" db="EMBL/GenBank/DDBJ databases">
        <authorList>
            <person name="Durling M."/>
        </authorList>
    </citation>
    <scope>NUCLEOTIDE SEQUENCE</scope>
</reference>